<feature type="non-terminal residue" evidence="2">
    <location>
        <position position="1"/>
    </location>
</feature>
<protein>
    <submittedName>
        <fullName evidence="2">Magnesium transporter MRS2-5</fullName>
    </submittedName>
</protein>
<evidence type="ECO:0000313" key="2">
    <source>
        <dbReference type="EMBL" id="GFD25410.1"/>
    </source>
</evidence>
<comment type="caution">
    <text evidence="2">The sequence shown here is derived from an EMBL/GenBank/DDBJ whole genome shotgun (WGS) entry which is preliminary data.</text>
</comment>
<proteinExistence type="predicted"/>
<reference evidence="2" key="1">
    <citation type="journal article" date="2019" name="Sci. Rep.">
        <title>Draft genome of Tanacetum cinerariifolium, the natural source of mosquito coil.</title>
        <authorList>
            <person name="Yamashiro T."/>
            <person name="Shiraishi A."/>
            <person name="Satake H."/>
            <person name="Nakayama K."/>
        </authorList>
    </citation>
    <scope>NUCLEOTIDE SEQUENCE</scope>
</reference>
<feature type="region of interest" description="Disordered" evidence="1">
    <location>
        <begin position="1"/>
        <end position="31"/>
    </location>
</feature>
<feature type="compositionally biased region" description="Polar residues" evidence="1">
    <location>
        <begin position="1"/>
        <end position="18"/>
    </location>
</feature>
<dbReference type="AlphaFoldDB" id="A0A699USG4"/>
<dbReference type="EMBL" id="BKCJ011360496">
    <property type="protein sequence ID" value="GFD25410.1"/>
    <property type="molecule type" value="Genomic_DNA"/>
</dbReference>
<gene>
    <name evidence="2" type="ORF">Tci_897379</name>
</gene>
<sequence>KANKQQLVGQRPPSSIDSTGAKACNEIEQPTNDDGYMAEMYLTDKKQRNLCTDLYDEVQGSGFIGPEVGLGFVSVPIPSMVSKSGAHKL</sequence>
<evidence type="ECO:0000256" key="1">
    <source>
        <dbReference type="SAM" id="MobiDB-lite"/>
    </source>
</evidence>
<organism evidence="2">
    <name type="scientific">Tanacetum cinerariifolium</name>
    <name type="common">Dalmatian daisy</name>
    <name type="synonym">Chrysanthemum cinerariifolium</name>
    <dbReference type="NCBI Taxonomy" id="118510"/>
    <lineage>
        <taxon>Eukaryota</taxon>
        <taxon>Viridiplantae</taxon>
        <taxon>Streptophyta</taxon>
        <taxon>Embryophyta</taxon>
        <taxon>Tracheophyta</taxon>
        <taxon>Spermatophyta</taxon>
        <taxon>Magnoliopsida</taxon>
        <taxon>eudicotyledons</taxon>
        <taxon>Gunneridae</taxon>
        <taxon>Pentapetalae</taxon>
        <taxon>asterids</taxon>
        <taxon>campanulids</taxon>
        <taxon>Asterales</taxon>
        <taxon>Asteraceae</taxon>
        <taxon>Asteroideae</taxon>
        <taxon>Anthemideae</taxon>
        <taxon>Anthemidinae</taxon>
        <taxon>Tanacetum</taxon>
    </lineage>
</organism>
<name>A0A699USG4_TANCI</name>
<accession>A0A699USG4</accession>